<comment type="caution">
    <text evidence="2">The sequence shown here is derived from an EMBL/GenBank/DDBJ whole genome shotgun (WGS) entry which is preliminary data.</text>
</comment>
<dbReference type="Proteomes" id="UP000734854">
    <property type="component" value="Unassembled WGS sequence"/>
</dbReference>
<sequence>MARNKAERSLSPPLPPSTPPAETETVLTAAAERRQLVILKRSKSWHRCREVAGGAAANCAALCCCCPAVLFDVLLAATVRVPAALCRQALKARAKRKEQAKRRKETSTDGGGPENAEVDAEVPLAATEEMAESIPSEKITEVEKDMLALFCNAGFWRSSSQTEDNRR</sequence>
<evidence type="ECO:0000313" key="2">
    <source>
        <dbReference type="EMBL" id="KAG6530881.1"/>
    </source>
</evidence>
<name>A0A8J5I985_ZINOF</name>
<reference evidence="2 3" key="1">
    <citation type="submission" date="2020-08" db="EMBL/GenBank/DDBJ databases">
        <title>Plant Genome Project.</title>
        <authorList>
            <person name="Zhang R.-G."/>
        </authorList>
    </citation>
    <scope>NUCLEOTIDE SEQUENCE [LARGE SCALE GENOMIC DNA]</scope>
    <source>
        <tissue evidence="2">Rhizome</tissue>
    </source>
</reference>
<dbReference type="PANTHER" id="PTHR33264">
    <property type="entry name" value="EXPRESSED PROTEIN"/>
    <property type="match status" value="1"/>
</dbReference>
<organism evidence="2 3">
    <name type="scientific">Zingiber officinale</name>
    <name type="common">Ginger</name>
    <name type="synonym">Amomum zingiber</name>
    <dbReference type="NCBI Taxonomy" id="94328"/>
    <lineage>
        <taxon>Eukaryota</taxon>
        <taxon>Viridiplantae</taxon>
        <taxon>Streptophyta</taxon>
        <taxon>Embryophyta</taxon>
        <taxon>Tracheophyta</taxon>
        <taxon>Spermatophyta</taxon>
        <taxon>Magnoliopsida</taxon>
        <taxon>Liliopsida</taxon>
        <taxon>Zingiberales</taxon>
        <taxon>Zingiberaceae</taxon>
        <taxon>Zingiber</taxon>
    </lineage>
</organism>
<feature type="region of interest" description="Disordered" evidence="1">
    <location>
        <begin position="1"/>
        <end position="23"/>
    </location>
</feature>
<gene>
    <name evidence="2" type="ORF">ZIOFF_004643</name>
</gene>
<keyword evidence="3" id="KW-1185">Reference proteome</keyword>
<evidence type="ECO:0000256" key="1">
    <source>
        <dbReference type="SAM" id="MobiDB-lite"/>
    </source>
</evidence>
<dbReference type="EMBL" id="JACMSC010000002">
    <property type="protein sequence ID" value="KAG6530881.1"/>
    <property type="molecule type" value="Genomic_DNA"/>
</dbReference>
<accession>A0A8J5I985</accession>
<dbReference type="AlphaFoldDB" id="A0A8J5I985"/>
<dbReference type="PANTHER" id="PTHR33264:SF69">
    <property type="entry name" value="WRKY DOMAIN-CONTAINING PROTEIN"/>
    <property type="match status" value="1"/>
</dbReference>
<evidence type="ECO:0000313" key="3">
    <source>
        <dbReference type="Proteomes" id="UP000734854"/>
    </source>
</evidence>
<protein>
    <submittedName>
        <fullName evidence="2">Uncharacterized protein</fullName>
    </submittedName>
</protein>
<feature type="region of interest" description="Disordered" evidence="1">
    <location>
        <begin position="96"/>
        <end position="120"/>
    </location>
</feature>
<proteinExistence type="predicted"/>